<dbReference type="AlphaFoldDB" id="N8XSA9"/>
<reference evidence="2 3" key="1">
    <citation type="submission" date="2013-02" db="EMBL/GenBank/DDBJ databases">
        <title>The Genome Sequence of Acinetobacter sp. CIP 56.2.</title>
        <authorList>
            <consortium name="The Broad Institute Genome Sequencing Platform"/>
            <consortium name="The Broad Institute Genome Sequencing Center for Infectious Disease"/>
            <person name="Cerqueira G."/>
            <person name="Feldgarden M."/>
            <person name="Courvalin P."/>
            <person name="Perichon B."/>
            <person name="Grillot-Courvalin C."/>
            <person name="Clermont D."/>
            <person name="Rocha E."/>
            <person name="Yoon E.-J."/>
            <person name="Nemec A."/>
            <person name="Walker B."/>
            <person name="Young S.K."/>
            <person name="Zeng Q."/>
            <person name="Gargeya S."/>
            <person name="Fitzgerald M."/>
            <person name="Haas B."/>
            <person name="Abouelleil A."/>
            <person name="Alvarado L."/>
            <person name="Arachchi H.M."/>
            <person name="Berlin A.M."/>
            <person name="Chapman S.B."/>
            <person name="Dewar J."/>
            <person name="Goldberg J."/>
            <person name="Griggs A."/>
            <person name="Gujja S."/>
            <person name="Hansen M."/>
            <person name="Howarth C."/>
            <person name="Imamovic A."/>
            <person name="Larimer J."/>
            <person name="McCowan C."/>
            <person name="Murphy C."/>
            <person name="Neiman D."/>
            <person name="Pearson M."/>
            <person name="Priest M."/>
            <person name="Roberts A."/>
            <person name="Saif S."/>
            <person name="Shea T."/>
            <person name="Sisk P."/>
            <person name="Sykes S."/>
            <person name="Wortman J."/>
            <person name="Nusbaum C."/>
            <person name="Birren B."/>
        </authorList>
    </citation>
    <scope>NUCLEOTIDE SEQUENCE [LARGE SCALE GENOMIC DNA]</scope>
    <source>
        <strain evidence="2 3">CIP 56.2</strain>
    </source>
</reference>
<dbReference type="STRING" id="1144672.F966_01497"/>
<dbReference type="Proteomes" id="UP000013209">
    <property type="component" value="Unassembled WGS sequence"/>
</dbReference>
<keyword evidence="1" id="KW-1133">Transmembrane helix</keyword>
<accession>N8XSA9</accession>
<protein>
    <recommendedName>
        <fullName evidence="4">Type IV pilin accessory protein</fullName>
    </recommendedName>
</protein>
<organism evidence="2 3">
    <name type="scientific">Acinetobacter higginsii</name>
    <dbReference type="NCBI Taxonomy" id="70347"/>
    <lineage>
        <taxon>Bacteria</taxon>
        <taxon>Pseudomonadati</taxon>
        <taxon>Pseudomonadota</taxon>
        <taxon>Gammaproteobacteria</taxon>
        <taxon>Moraxellales</taxon>
        <taxon>Moraxellaceae</taxon>
        <taxon>Acinetobacter</taxon>
    </lineage>
</organism>
<dbReference type="eggNOG" id="ENOG502Z8WP">
    <property type="taxonomic scope" value="Bacteria"/>
</dbReference>
<evidence type="ECO:0000256" key="1">
    <source>
        <dbReference type="SAM" id="Phobius"/>
    </source>
</evidence>
<evidence type="ECO:0000313" key="3">
    <source>
        <dbReference type="Proteomes" id="UP000013209"/>
    </source>
</evidence>
<keyword evidence="1" id="KW-0812">Transmembrane</keyword>
<gene>
    <name evidence="2" type="ORF">F966_01497</name>
</gene>
<feature type="transmembrane region" description="Helical" evidence="1">
    <location>
        <begin position="12"/>
        <end position="38"/>
    </location>
</feature>
<dbReference type="HOGENOM" id="CLU_091377_1_0_6"/>
<proteinExistence type="predicted"/>
<dbReference type="NCBIfam" id="NF041437">
    <property type="entry name" value="TfpZ"/>
    <property type="match status" value="1"/>
</dbReference>
<sequence>MHFIWFIPPLDLATGILPIFFMLVIIDLFIGPMFGFLVYKEGKKTLKLDLSVVILLQVCSFAYGAHIIFEARPVWIVYNSDKYDLVQNFEVIKSDINLIQPAFRNESLFYPQYAAIKPLPNSERFVELQSGMSVVQKPERYIDISSAKFKIQEKSKNLSSLHLYNDNNLVERILKKYPEATAFVPLKANAVDMTVLINKEKGEVVKIVDLRPWK</sequence>
<dbReference type="InterPro" id="IPR047814">
    <property type="entry name" value="TfpX/TfpZ-like"/>
</dbReference>
<evidence type="ECO:0008006" key="4">
    <source>
        <dbReference type="Google" id="ProtNLM"/>
    </source>
</evidence>
<dbReference type="PATRIC" id="fig|1144672.3.peg.1429"/>
<evidence type="ECO:0000313" key="2">
    <source>
        <dbReference type="EMBL" id="ENV10318.1"/>
    </source>
</evidence>
<name>N8XSA9_9GAMM</name>
<dbReference type="EMBL" id="APPH01000006">
    <property type="protein sequence ID" value="ENV10318.1"/>
    <property type="molecule type" value="Genomic_DNA"/>
</dbReference>
<comment type="caution">
    <text evidence="2">The sequence shown here is derived from an EMBL/GenBank/DDBJ whole genome shotgun (WGS) entry which is preliminary data.</text>
</comment>
<keyword evidence="1" id="KW-0472">Membrane</keyword>
<feature type="transmembrane region" description="Helical" evidence="1">
    <location>
        <begin position="50"/>
        <end position="69"/>
    </location>
</feature>